<dbReference type="PATRIC" id="fig|1461581.3.peg.2446"/>
<dbReference type="EMBL" id="LK391969">
    <property type="protein sequence ID" value="CEF27529.1"/>
    <property type="molecule type" value="Genomic_DNA"/>
</dbReference>
<feature type="domain" description="PilZ" evidence="1">
    <location>
        <begin position="20"/>
        <end position="107"/>
    </location>
</feature>
<name>A0A078MIN2_9PSED</name>
<sequence>MQGTSKQGALPDSSDQFSRRIARHQLPAYLNVYNSHTGHFMGTMGNLSCNGFMLISRLPVMLGAEYDMQLHLPSATGEGLQTHKFRAVSRWCRPDLTPGHHDAGFSIVENADLFANLADALQHYFSFAHAGDA</sequence>
<dbReference type="Pfam" id="PF07238">
    <property type="entry name" value="PilZ"/>
    <property type="match status" value="1"/>
</dbReference>
<organism evidence="2">
    <name type="scientific">Pseudomonas saudimassiliensis</name>
    <dbReference type="NCBI Taxonomy" id="1461581"/>
    <lineage>
        <taxon>Bacteria</taxon>
        <taxon>Pseudomonadati</taxon>
        <taxon>Pseudomonadota</taxon>
        <taxon>Gammaproteobacteria</taxon>
        <taxon>Pseudomonadales</taxon>
        <taxon>Pseudomonadaceae</taxon>
        <taxon>Pseudomonas</taxon>
    </lineage>
</organism>
<gene>
    <name evidence="2" type="ORF">BN1049_02481</name>
</gene>
<reference evidence="2" key="1">
    <citation type="submission" date="2014-07" db="EMBL/GenBank/DDBJ databases">
        <authorList>
            <person name="Urmite Genomes Urmite Genomes"/>
        </authorList>
    </citation>
    <scope>NUCLEOTIDE SEQUENCE</scope>
    <source>
        <strain evidence="2">12M76_air</strain>
    </source>
</reference>
<dbReference type="RefSeq" id="WP_044500304.1">
    <property type="nucleotide sequence ID" value="NZ_LK391969.1"/>
</dbReference>
<accession>A0A078MIN2</accession>
<dbReference type="AlphaFoldDB" id="A0A078MIN2"/>
<dbReference type="EMBL" id="LM997413">
    <property type="protein sequence ID" value="CEA06104.1"/>
    <property type="molecule type" value="Genomic_DNA"/>
</dbReference>
<proteinExistence type="predicted"/>
<dbReference type="GO" id="GO:0035438">
    <property type="term" value="F:cyclic-di-GMP binding"/>
    <property type="evidence" value="ECO:0007669"/>
    <property type="project" value="InterPro"/>
</dbReference>
<dbReference type="OrthoDB" id="5625505at2"/>
<evidence type="ECO:0000259" key="1">
    <source>
        <dbReference type="Pfam" id="PF07238"/>
    </source>
</evidence>
<protein>
    <submittedName>
        <fullName evidence="2">Type IV pilus assembly PilZ</fullName>
    </submittedName>
</protein>
<dbReference type="InterPro" id="IPR009875">
    <property type="entry name" value="PilZ_domain"/>
</dbReference>
<evidence type="ECO:0000313" key="2">
    <source>
        <dbReference type="EMBL" id="CEA06104.1"/>
    </source>
</evidence>